<keyword evidence="4" id="KW-0460">Magnesium</keyword>
<dbReference type="CDD" id="cd02812">
    <property type="entry name" value="PcrB_like"/>
    <property type="match status" value="1"/>
</dbReference>
<dbReference type="InterPro" id="IPR008205">
    <property type="entry name" value="GGGP_HepGP_synthase"/>
</dbReference>
<organism evidence="9 10">
    <name type="scientific">Desulfoscipio geothermicus DSM 3669</name>
    <dbReference type="NCBI Taxonomy" id="1121426"/>
    <lineage>
        <taxon>Bacteria</taxon>
        <taxon>Bacillati</taxon>
        <taxon>Bacillota</taxon>
        <taxon>Clostridia</taxon>
        <taxon>Eubacteriales</taxon>
        <taxon>Desulfallaceae</taxon>
        <taxon>Desulfoscipio</taxon>
    </lineage>
</organism>
<accession>A0A1I6DV00</accession>
<evidence type="ECO:0000256" key="4">
    <source>
        <dbReference type="ARBA" id="ARBA00022842"/>
    </source>
</evidence>
<dbReference type="GO" id="GO:0120536">
    <property type="term" value="F:heptaprenylglyceryl phosphate synthase activity"/>
    <property type="evidence" value="ECO:0007669"/>
    <property type="project" value="UniProtKB-ARBA"/>
</dbReference>
<keyword evidence="7" id="KW-1208">Phospholipid metabolism</keyword>
<dbReference type="InterPro" id="IPR038597">
    <property type="entry name" value="GGGP/HepGP_synthase_sf"/>
</dbReference>
<proteinExistence type="inferred from homology"/>
<evidence type="ECO:0000256" key="3">
    <source>
        <dbReference type="ARBA" id="ARBA00022723"/>
    </source>
</evidence>
<dbReference type="PANTHER" id="PTHR40029">
    <property type="match status" value="1"/>
</dbReference>
<dbReference type="RefSeq" id="WP_131820639.1">
    <property type="nucleotide sequence ID" value="NZ_FOYM01000018.1"/>
</dbReference>
<evidence type="ECO:0000313" key="10">
    <source>
        <dbReference type="Proteomes" id="UP000199584"/>
    </source>
</evidence>
<dbReference type="GO" id="GO:0046474">
    <property type="term" value="P:glycerophospholipid biosynthetic process"/>
    <property type="evidence" value="ECO:0007669"/>
    <property type="project" value="UniProtKB-ARBA"/>
</dbReference>
<dbReference type="OrthoDB" id="2381757at2"/>
<keyword evidence="2 9" id="KW-0808">Transferase</keyword>
<dbReference type="EMBL" id="FOYM01000018">
    <property type="protein sequence ID" value="SFR09324.1"/>
    <property type="molecule type" value="Genomic_DNA"/>
</dbReference>
<keyword evidence="1" id="KW-0444">Lipid biosynthesis</keyword>
<dbReference type="Proteomes" id="UP000199584">
    <property type="component" value="Unassembled WGS sequence"/>
</dbReference>
<reference evidence="10" key="1">
    <citation type="submission" date="2016-10" db="EMBL/GenBank/DDBJ databases">
        <authorList>
            <person name="Varghese N."/>
            <person name="Submissions S."/>
        </authorList>
    </citation>
    <scope>NUCLEOTIDE SEQUENCE [LARGE SCALE GENOMIC DNA]</scope>
    <source>
        <strain evidence="10">DSM 3669</strain>
    </source>
</reference>
<evidence type="ECO:0000256" key="7">
    <source>
        <dbReference type="ARBA" id="ARBA00023264"/>
    </source>
</evidence>
<evidence type="ECO:0000256" key="6">
    <source>
        <dbReference type="ARBA" id="ARBA00023209"/>
    </source>
</evidence>
<protein>
    <submittedName>
        <fullName evidence="9">Putative glycerol-1-phosphate prenyltransferase</fullName>
    </submittedName>
</protein>
<evidence type="ECO:0000256" key="8">
    <source>
        <dbReference type="ARBA" id="ARBA00048318"/>
    </source>
</evidence>
<comment type="catalytic activity">
    <reaction evidence="8">
        <text>sn-glycerol 1-phosphate + all-trans-heptaprenyl diphosphate = 3-heptaprenyl-sn-glycero-1-phosphate + diphosphate</text>
        <dbReference type="Rhea" id="RHEA:33495"/>
        <dbReference type="ChEBI" id="CHEBI:33019"/>
        <dbReference type="ChEBI" id="CHEBI:57685"/>
        <dbReference type="ChEBI" id="CHEBI:58206"/>
        <dbReference type="ChEBI" id="CHEBI:64781"/>
        <dbReference type="EC" id="2.5.1.n9"/>
    </reaction>
</comment>
<dbReference type="Gene3D" id="3.20.20.390">
    <property type="entry name" value="FMN-linked oxidoreductases"/>
    <property type="match status" value="1"/>
</dbReference>
<dbReference type="HAMAP" id="MF_00112">
    <property type="entry name" value="GGGP_HepGP_synthase"/>
    <property type="match status" value="1"/>
</dbReference>
<evidence type="ECO:0000313" key="9">
    <source>
        <dbReference type="EMBL" id="SFR09324.1"/>
    </source>
</evidence>
<evidence type="ECO:0000256" key="2">
    <source>
        <dbReference type="ARBA" id="ARBA00022679"/>
    </source>
</evidence>
<evidence type="ECO:0000256" key="5">
    <source>
        <dbReference type="ARBA" id="ARBA00023098"/>
    </source>
</evidence>
<gene>
    <name evidence="9" type="ORF">SAMN05660706_11854</name>
</gene>
<dbReference type="STRING" id="39060.SAMN05660706_11854"/>
<dbReference type="GO" id="GO:0046872">
    <property type="term" value="F:metal ion binding"/>
    <property type="evidence" value="ECO:0007669"/>
    <property type="project" value="UniProtKB-KW"/>
</dbReference>
<keyword evidence="5" id="KW-0443">Lipid metabolism</keyword>
<dbReference type="AlphaFoldDB" id="A0A1I6DV00"/>
<dbReference type="NCBIfam" id="NF003199">
    <property type="entry name" value="PRK04169.1-3"/>
    <property type="match status" value="1"/>
</dbReference>
<sequence>MGDRKMWNGLNWKNWRIAAKLDPDKKLRENTLQTIIDAGFDALIVGGTQGINSDNTDGLINLIREANYPGPLVHEITVPGVVAQNVDAYFLPVVLNAGDVKWITGLHHRAIKHYAGRIPWDRTLAEGYVICNPACAAGIMTRVNSVKTPDATAYCDIAEKILGLPVIYLEYSGTFGDPALVEAVARRRESIHVFYGGGIDSETRALAMSRLADTVIVGNVIYDNPAAIGDIVKAVRATGSPGRR</sequence>
<dbReference type="PANTHER" id="PTHR40029:SF2">
    <property type="entry name" value="HEPTAPRENYLGLYCERYL PHOSPHATE SYNTHASE"/>
    <property type="match status" value="1"/>
</dbReference>
<keyword evidence="10" id="KW-1185">Reference proteome</keyword>
<dbReference type="SUPFAM" id="SSF51395">
    <property type="entry name" value="FMN-linked oxidoreductases"/>
    <property type="match status" value="1"/>
</dbReference>
<dbReference type="Pfam" id="PF01884">
    <property type="entry name" value="PcrB"/>
    <property type="match status" value="1"/>
</dbReference>
<keyword evidence="6" id="KW-0594">Phospholipid biosynthesis</keyword>
<name>A0A1I6DV00_9FIRM</name>
<evidence type="ECO:0000256" key="1">
    <source>
        <dbReference type="ARBA" id="ARBA00022516"/>
    </source>
</evidence>
<dbReference type="InterPro" id="IPR039074">
    <property type="entry name" value="GGGP/HepGP_synthase_I"/>
</dbReference>
<dbReference type="NCBIfam" id="TIGR01768">
    <property type="entry name" value="GGGP-family"/>
    <property type="match status" value="1"/>
</dbReference>
<keyword evidence="3" id="KW-0479">Metal-binding</keyword>